<evidence type="ECO:0000256" key="1">
    <source>
        <dbReference type="ARBA" id="ARBA00004418"/>
    </source>
</evidence>
<name>A0ABQ6P8Z1_9SPHN</name>
<organism evidence="7 8">
    <name type="scientific">Novosphingobium pituita</name>
    <dbReference type="NCBI Taxonomy" id="3056842"/>
    <lineage>
        <taxon>Bacteria</taxon>
        <taxon>Pseudomonadati</taxon>
        <taxon>Pseudomonadota</taxon>
        <taxon>Alphaproteobacteria</taxon>
        <taxon>Sphingomonadales</taxon>
        <taxon>Sphingomonadaceae</taxon>
        <taxon>Novosphingobium</taxon>
    </lineage>
</organism>
<dbReference type="InterPro" id="IPR013783">
    <property type="entry name" value="Ig-like_fold"/>
</dbReference>
<comment type="subcellular location">
    <subcellularLocation>
        <location evidence="1">Periplasm</location>
    </subcellularLocation>
</comment>
<dbReference type="Pfam" id="PF04349">
    <property type="entry name" value="MdoG"/>
    <property type="match status" value="1"/>
</dbReference>
<dbReference type="InterPro" id="IPR007444">
    <property type="entry name" value="Glucan_biosyn_MdoG_C"/>
</dbReference>
<keyword evidence="8" id="KW-1185">Reference proteome</keyword>
<dbReference type="SUPFAM" id="SSF81296">
    <property type="entry name" value="E set domains"/>
    <property type="match status" value="1"/>
</dbReference>
<dbReference type="PANTHER" id="PTHR30504:SF3">
    <property type="entry name" value="GLUCANS BIOSYNTHESIS PROTEIN D"/>
    <property type="match status" value="1"/>
</dbReference>
<dbReference type="PROSITE" id="PS51318">
    <property type="entry name" value="TAT"/>
    <property type="match status" value="1"/>
</dbReference>
<dbReference type="Gene3D" id="2.60.40.10">
    <property type="entry name" value="Immunoglobulins"/>
    <property type="match status" value="1"/>
</dbReference>
<sequence length="521" mass="56728">MTDKTDRPAAAAAAGFSRRAVGSMALALAGLAAMPSRPFAKAAADPASSGNLGPARPFSWDRLVARAQASARHAFVARPVSPHASPTFDDQARLTYGPAQSLPGHVRLFPTRRETAPFAVGINVVAQGKARTLIDIKGLFGGSTPVEPAGFRVMYGDNHADWLAFLGASYFRTAGERDQYGLSARGVAVDTGLVPGTEEFPEFTEFWIEDLGGEPGRQHVIIHALLEGPSLTGAYAFDTRQVEAGVVQDIKVSLFLRKDIKRLGLAPMTSMFCFDEGTSIDRHDWRPEVHDSDGLAILMASGERIWRPLENPSEPRTNTFRADSLKAFGLLQRDQVFDHYQDDLNFYDRRPSLWVEPQGDWGPGAVALYAFPTISETVDNTAAFWLSDRPARAGERRDLAYRLTWTSKDPSANANARCVQHFSGPGGVPGADAIPGATRYVFDFEGDVLAGLDRNSGLAPQFDLPAKAVLTRAYGPIAGRRNQWRVTIDVKTQGLEQRDFRVFLQRGGSALSETVIISVKP</sequence>
<dbReference type="EMBL" id="BTFW01000001">
    <property type="protein sequence ID" value="GMM60596.1"/>
    <property type="molecule type" value="Genomic_DNA"/>
</dbReference>
<proteinExistence type="inferred from homology"/>
<evidence type="ECO:0000259" key="6">
    <source>
        <dbReference type="Pfam" id="PF04349"/>
    </source>
</evidence>
<keyword evidence="4" id="KW-0732">Signal</keyword>
<evidence type="ECO:0000256" key="4">
    <source>
        <dbReference type="ARBA" id="ARBA00022729"/>
    </source>
</evidence>
<dbReference type="InterPro" id="IPR014756">
    <property type="entry name" value="Ig_E-set"/>
</dbReference>
<dbReference type="Gene3D" id="2.70.98.10">
    <property type="match status" value="1"/>
</dbReference>
<dbReference type="InterPro" id="IPR006311">
    <property type="entry name" value="TAT_signal"/>
</dbReference>
<comment type="caution">
    <text evidence="7">The sequence shown here is derived from an EMBL/GenBank/DDBJ whole genome shotgun (WGS) entry which is preliminary data.</text>
</comment>
<dbReference type="SUPFAM" id="SSF74650">
    <property type="entry name" value="Galactose mutarotase-like"/>
    <property type="match status" value="1"/>
</dbReference>
<dbReference type="PANTHER" id="PTHR30504">
    <property type="entry name" value="GLUCANS BIOSYNTHESIS PROTEIN"/>
    <property type="match status" value="1"/>
</dbReference>
<gene>
    <name evidence="7" type="ORF">NUTIK01_13730</name>
</gene>
<reference evidence="7 8" key="1">
    <citation type="submission" date="2023-06" db="EMBL/GenBank/DDBJ databases">
        <title>Draft genome sequence of Novosphingobium sp. strain IK01.</title>
        <authorList>
            <person name="Hatamoto M."/>
            <person name="Ikarashi T."/>
            <person name="Yamaguchi T."/>
        </authorList>
    </citation>
    <scope>NUCLEOTIDE SEQUENCE [LARGE SCALE GENOMIC DNA]</scope>
    <source>
        <strain evidence="7 8">IK01</strain>
    </source>
</reference>
<dbReference type="InterPro" id="IPR011013">
    <property type="entry name" value="Gal_mutarotase_sf_dom"/>
</dbReference>
<evidence type="ECO:0000313" key="7">
    <source>
        <dbReference type="EMBL" id="GMM60596.1"/>
    </source>
</evidence>
<feature type="domain" description="Glucan biosynthesis periplasmic MdoG C-terminal" evidence="6">
    <location>
        <begin position="58"/>
        <end position="516"/>
    </location>
</feature>
<keyword evidence="5" id="KW-0574">Periplasm</keyword>
<accession>A0ABQ6P8Z1</accession>
<evidence type="ECO:0000256" key="3">
    <source>
        <dbReference type="ARBA" id="ARBA00009284"/>
    </source>
</evidence>
<dbReference type="InterPro" id="IPR014718">
    <property type="entry name" value="GH-type_carb-bd"/>
</dbReference>
<dbReference type="RefSeq" id="WP_317974382.1">
    <property type="nucleotide sequence ID" value="NZ_BTFW01000001.1"/>
</dbReference>
<evidence type="ECO:0000256" key="2">
    <source>
        <dbReference type="ARBA" id="ARBA00005001"/>
    </source>
</evidence>
<comment type="pathway">
    <text evidence="2">Glycan metabolism; osmoregulated periplasmic glucan (OPG) biosynthesis.</text>
</comment>
<comment type="similarity">
    <text evidence="3">Belongs to the OpgD/OpgG family.</text>
</comment>
<protein>
    <submittedName>
        <fullName evidence="7">Glucan biosynthesis protein D</fullName>
    </submittedName>
</protein>
<evidence type="ECO:0000313" key="8">
    <source>
        <dbReference type="Proteomes" id="UP001187221"/>
    </source>
</evidence>
<dbReference type="Proteomes" id="UP001187221">
    <property type="component" value="Unassembled WGS sequence"/>
</dbReference>
<evidence type="ECO:0000256" key="5">
    <source>
        <dbReference type="ARBA" id="ARBA00022764"/>
    </source>
</evidence>
<dbReference type="InterPro" id="IPR014438">
    <property type="entry name" value="Glucan_biosyn_MdoG/MdoD"/>
</dbReference>